<proteinExistence type="evidence at transcript level"/>
<dbReference type="InterPro" id="IPR008922">
    <property type="entry name" value="Di-copper_centre_dom_sf"/>
</dbReference>
<feature type="domain" description="Tyrosinase copper-binding" evidence="9">
    <location>
        <begin position="2273"/>
        <end position="2284"/>
    </location>
</feature>
<feature type="domain" description="Tyrosinase copper-binding" evidence="8">
    <location>
        <begin position="498"/>
        <end position="515"/>
    </location>
</feature>
<dbReference type="InterPro" id="IPR002227">
    <property type="entry name" value="Tyrosinase_Cu-bd"/>
</dbReference>
<keyword evidence="2" id="KW-0813">Transport</keyword>
<keyword evidence="7" id="KW-0732">Signal</keyword>
<sequence length="3385" mass="388832">MRLPFIVLLLALQAAALKRKNVEHLTNLEILELQQALENVENDQGENGYAAIAGYHGYPNNICQKEDGSPVACCVHGKAVFPHWHRLYVDQMEHALKLHGATTGIPYWDWTQPLTKLPDLVQDAYFIDPAGGRPHPNFWHEGKIDDNHHTDRAIDDRLYEQPEEGHYTHIMEKVLLALEQTDYCHFEVQFEVAHNDIHYLVGGDHSMSMSNLEYTSYDPIFFLHHSNVDRLFIIWQKLQRKRGLPWDHADCAIDQMHDPLKPFSLDSNHFADTKTHSTGAKAFDWNELDYTYDDVDVLNGMSLDELEHLLDERKSHERAFASFRLHGIGGSANVGVNVCVPDHDEHAKDHCEHAGDVFTLAGKSEMEWDFNLPYLFEVTDTVHKMHLDFHSAWYIDIDLHSVNGTELPASLLPKATAVHQPPPGHIDTAPHHGDVRLLHTRKDVDRLTPEEVYELRKAMERLQSDHSIDGYDMIAEYHGLPAKCPQPDASKRYACCTHGMPTFPHWHRLYMVQMEQALLARGSHIGLPYWDWSKTITELPHIATDKTFKDLESGLDHDNPFLQGNIAFKGAVTDRAVDNKLFNSNHLFDQMMLAFEQEDFCDFEVQFEVTHNEIHALVGGNLDYSMATLHYTAFDPIFYLHHSNVDRLWAIWQALQIHREKPFKAHCAASATFEPLKPFAFGSPLNTNELTSSHAVPTKIYDYQNELHYDYDTLDFASLSIGELEHEIHVHQQKSRTFAGFLLHGLGTSAVPEIHIDREGQDSIVAGSFYVLGGSQEMPWRFDRQYKHEITDVLAANGIAHDDDFHISLELTELDGTHVDSHKLPHPTVIYEPSHGAEYKDHADEYHTRKNVDTLSDDEVLSISKAMAKLQEDHTHYGFQEMGEYHGFTKWCQMGGKYVACCAHGMSVFPHWHRLLTEQFEAGLNRDGFNGGLPYWDWTVPMKKLPHLATDVKYSDDDGQHDNPFLKFGYTEDGTVHFTSRSVNNDLYEDPGYGKYTKIAEQVLLAFEQEDFCSFEIQFEIAHNFIHVLVGGSMGSLKYTAFDPLFYLHHSNTDRIWAIWQALQKYRGKQYDRAFCDLEAMNKPLEPFSQASNEYHITRDHASPSEVFNYKSVFHYDYDNLEFNGMSIPQLSREVESRKSHDRVFAAFLLHGIGKSALATFAINGHEAGHFFILGDENEMPWQYHKVYKFDVTSTLDKFNIHHDEPMSITYTVQDLEGTDLGHPYEVSVIHQVARGTYRGDEDEFEEVITTASHIRKNINSLTDGEMESLRAAFLDIQKEGIYEEIANFHGKPGLCNGKGCCVHGMATFPHWHRLYEVQVEDELLQHGSTVAVPYWDWTEPIKTVPKFLSSNSYFNSRSLEFDDNPFFHGTYQGHTTQRDYQPRLFNTDYFYEGMMLAFEETNFCDFEIQMEMIHNAVHSWIGGRAEYSMSSLDYTAFDPIFFIHHANVDRLWAIWQELQRYRELPYKTADCAVNLMSKALRPFADDSNKDTVTHDHSIPASVFDYQNALHYKYDNLEFHHMSIQELEKTLEERKHHDRIFAGFLLHNIGQSANVEVYICVSKSNGKEDCDNFAGIFSVLGGNVEMPFVFDRLYKLDITSAVHSLGLSNDAHDFHLKTVIHAVNGTDIDSHALPSPTIIFEPGTEDHVDHSHDEKHLVRKDITHLTNEEVHSLMHAMRRLQEDHSANGYQSIASFHALPPLCPSPAHSDRYACCVHGMATFPLWHRLYLVQMEDAMDEHGTTLGLPYWDWTRSMSELPHFFADEKEILDGVEYDNPFHHAAIEFLGEGIDTERDPQGDHLFAPITSGHHTDLFNKVMLALEQEDFCDFEVQFELVHNAIHAWIGGAKEHSLGHLHFASYDPVFYLHHSMVDRILAVWQALQEYRGHSADHVNCALEVMHEPLKPFSFGSPYNLNPSTKQYSTPEDTFDYKHHFHYEYDSLEIGGMSIAQINGYLEEEKEHDRVFAGFLLHGFGRSAHVSFSVCDDHHSCHSAGSFDVLGGSAEMPWRFDRLFKYDITHALEDNHMRYDEPFTFEISVADPVTGADIAAEAHLPSPSVIFVPGTGDHNTDAFPDNRIRHNINDLTERDTRSLSSALRELMADDGKDGFQSIASFHGYPAQCGDLACCHHGMPTFPHWHRLIAAQFEAALRRHGSSTALPYWDWTQKMDSLPSLLTAPGFHNVWGHGDDSVLNNPFLRGSIDSDTVTVRQVQSELFNLGPDSKHSILYDGVLYALEQTDFCDFEVQFELAHNAIHYLVGGHQKYSMSSLSYTAYDPPFYIHHSNVDRIWAIWQELQKHRHLPFDSAHCALNSMEEPMMPFSDADKNINKKTRSHSVPSTVFDYEDLGYTYDNLKFDGMSIDELDHAIDERRSHARVFIGFLLSGFHKSADVHFDVCPEGGECIHAGMFFVLGGDIEMPWKFDRQYKYDITPALKEAGITPEDVLNHDAHFHVEIKIETVDGQTLPGSTFAHSIIYDPPHSAGDHDPDPTLSGHGVRKNIDTLSSSEISSLRDALAAVQADKGSNGVQKIAAYHGVPAMCGDFACCMHGMATFPHWHRLYVKQMEDALEAHGAKVGIPYWDWTTAFESLPHFFNKEENNPFHHGTIDFMHERTTRAPRAKLFSDPEHSEGSFFYRQILLAFEQTDYCDFEVQFEMTHNALHSWLGGPSKFGLSSLDYTAYDPLFYIHHANVDRLWAIWQALQHHRGHVYDTAYCALETLKTPMRPFSDSSNPNKDTRAHSRPMDVFNYDTLNYQYDNLRFHGMSIPDLDDLLHEQTEHDRVFAMFLLHGIKKTVDVNFDLCHSDEGGHEECRFAGSFAILGSEHEMPWHYDRLFKYDITDAMKELHLNAARDKFEIKLHLGEVDGTEVPSDVIPAPEVVFQPGKAHKTHPVHAHDDLRDMYIRKNINDLSYSETLNLKDALLKYQNDQTHNGFEYTAGFHGQPLMCPHDGDEKYACCAHGMPIFPHWHRLFTVQFEKGLEAHGSHLGLPYWDWTEDVSALPMLFADDSHGNPYHHFHLTSAGTDTLRNVRNVLFDQPTFHGKYHYLYYLTMLTLEENNFCDFEVQFEVLHNAMHYFIGGNSDYSMNTLDYSAFDPFFMIHHSTIDRLWVIWQQLQKLRHKPFNYAACADHFLDEPLHPFNYADENPNDLTRTHSMPSEVFDQTAFGYWYDNLDLHHHTLEEIEDEIHHLKDFERIFAGFVLHGMGQSAKLVFFVDGTKAGFFNLLGGEKEMPWAFERLYKYDITEVVHNLGKHAEDTFTFSYELYDVHGTKMTFDTPPFPLPVIVQRPAKSHHDIVRFNLMDHPPVKVIVEPGTRVEFHETEEHPGEHVVEMHTYTSWNNCNIPPFGYRKHEFHEEFALTHGDYYFSENSVAHCKDGYRVHVHIEEHP</sequence>
<comment type="function">
    <text evidence="1">Hemocyanins are copper-containing oxygen carriers occurring freely dissolved in the hemolymph of many mollusks and arthropods.</text>
</comment>
<feature type="domain" description="Tyrosinase copper-binding" evidence="9">
    <location>
        <begin position="3091"/>
        <end position="3102"/>
    </location>
</feature>
<dbReference type="GO" id="GO:0046872">
    <property type="term" value="F:metal ion binding"/>
    <property type="evidence" value="ECO:0007669"/>
    <property type="project" value="UniProtKB-KW"/>
</dbReference>
<feature type="domain" description="Tyrosinase copper-binding" evidence="9">
    <location>
        <begin position="1043"/>
        <end position="1054"/>
    </location>
</feature>
<dbReference type="InterPro" id="IPR050316">
    <property type="entry name" value="Tyrosinase/Hemocyanin"/>
</dbReference>
<evidence type="ECO:0000259" key="9">
    <source>
        <dbReference type="PROSITE" id="PS00498"/>
    </source>
</evidence>
<feature type="domain" description="Tyrosinase copper-binding" evidence="9">
    <location>
        <begin position="218"/>
        <end position="229"/>
    </location>
</feature>
<feature type="domain" description="Tyrosinase copper-binding" evidence="9">
    <location>
        <begin position="1860"/>
        <end position="1871"/>
    </location>
</feature>
<dbReference type="Pfam" id="PF14830">
    <property type="entry name" value="Haemocyan_bet_s"/>
    <property type="match status" value="8"/>
</dbReference>
<keyword evidence="3" id="KW-0561">Oxygen transport</keyword>
<evidence type="ECO:0000256" key="4">
    <source>
        <dbReference type="ARBA" id="ARBA00022723"/>
    </source>
</evidence>
<evidence type="ECO:0000256" key="7">
    <source>
        <dbReference type="SAM" id="SignalP"/>
    </source>
</evidence>
<keyword evidence="5" id="KW-0186">Copper</keyword>
<dbReference type="InterPro" id="IPR036848">
    <property type="entry name" value="Haemocyanin_C_sf"/>
</dbReference>
<feature type="domain" description="Tyrosinase copper-binding" evidence="9">
    <location>
        <begin position="2678"/>
        <end position="2689"/>
    </location>
</feature>
<dbReference type="Gene3D" id="2.60.310.10">
    <property type="entry name" value="Haemocyanin C-terminal domain"/>
    <property type="match status" value="8"/>
</dbReference>
<dbReference type="InterPro" id="IPR008972">
    <property type="entry name" value="Cupredoxin"/>
</dbReference>
<dbReference type="PANTHER" id="PTHR11474">
    <property type="entry name" value="TYROSINASE FAMILY MEMBER"/>
    <property type="match status" value="1"/>
</dbReference>
<evidence type="ECO:0000256" key="5">
    <source>
        <dbReference type="ARBA" id="ARBA00023008"/>
    </source>
</evidence>
<evidence type="ECO:0000313" key="10">
    <source>
        <dbReference type="EMBL" id="CAH10287.1"/>
    </source>
</evidence>
<feature type="domain" description="Tyrosinase copper-binding" evidence="8">
    <location>
        <begin position="2956"/>
        <end position="2973"/>
    </location>
</feature>
<keyword evidence="6" id="KW-1015">Disulfide bond</keyword>
<feature type="chain" id="PRO_5003710344" evidence="7">
    <location>
        <begin position="17"/>
        <end position="3385"/>
    </location>
</feature>
<dbReference type="GO" id="GO:0005344">
    <property type="term" value="F:oxygen carrier activity"/>
    <property type="evidence" value="ECO:0007669"/>
    <property type="project" value="UniProtKB-KW"/>
</dbReference>
<dbReference type="SUPFAM" id="SSF81277">
    <property type="entry name" value="C-terminal domain of mollusc hemocyanin"/>
    <property type="match status" value="8"/>
</dbReference>
<dbReference type="PROSITE" id="PS00498">
    <property type="entry name" value="TYROSINASE_2"/>
    <property type="match status" value="8"/>
</dbReference>
<reference evidence="10" key="1">
    <citation type="journal article" date="2007" name="J. Mol. Evol.">
        <title>The first complete cDNA sequence of the hemocyanin from a bivalve, the protobranch Nucula nucleus.</title>
        <authorList>
            <person name="Bergmann S."/>
            <person name="Markl J."/>
            <person name="Lieb B."/>
        </authorList>
    </citation>
    <scope>NUCLEOTIDE SEQUENCE</scope>
</reference>
<organism evidence="10">
    <name type="scientific">Nucula nucleus</name>
    <dbReference type="NCBI Taxonomy" id="47129"/>
    <lineage>
        <taxon>Eukaryota</taxon>
        <taxon>Metazoa</taxon>
        <taxon>Spiralia</taxon>
        <taxon>Lophotrochozoa</taxon>
        <taxon>Mollusca</taxon>
        <taxon>Bivalvia</taxon>
        <taxon>Protobranchia</taxon>
        <taxon>Nuculida</taxon>
        <taxon>Nuculidae</taxon>
        <taxon>Nucula</taxon>
    </lineage>
</organism>
<name>I7HJH1_9BIVA</name>
<feature type="domain" description="Tyrosinase copper-binding" evidence="8">
    <location>
        <begin position="1716"/>
        <end position="1733"/>
    </location>
</feature>
<gene>
    <name evidence="10" type="primary">h2</name>
</gene>
<feature type="domain" description="Tyrosinase copper-binding" evidence="8">
    <location>
        <begin position="2545"/>
        <end position="2562"/>
    </location>
</feature>
<evidence type="ECO:0000259" key="8">
    <source>
        <dbReference type="PROSITE" id="PS00497"/>
    </source>
</evidence>
<dbReference type="Gene3D" id="1.10.1280.10">
    <property type="entry name" value="Di-copper center containing domain from catechol oxidase"/>
    <property type="match status" value="8"/>
</dbReference>
<dbReference type="Pfam" id="PF00264">
    <property type="entry name" value="Tyrosinase"/>
    <property type="match status" value="8"/>
</dbReference>
<feature type="domain" description="Tyrosinase copper-binding" evidence="9">
    <location>
        <begin position="635"/>
        <end position="646"/>
    </location>
</feature>
<dbReference type="Gene3D" id="2.60.40.2570">
    <property type="match status" value="1"/>
</dbReference>
<dbReference type="SUPFAM" id="SSF48056">
    <property type="entry name" value="Di-copper centre-containing domain"/>
    <property type="match status" value="8"/>
</dbReference>
<evidence type="ECO:0000256" key="1">
    <source>
        <dbReference type="ARBA" id="ARBA00002958"/>
    </source>
</evidence>
<accession>I7HJH1</accession>
<feature type="signal peptide" evidence="7">
    <location>
        <begin position="1"/>
        <end position="16"/>
    </location>
</feature>
<feature type="domain" description="Tyrosinase copper-binding" evidence="8">
    <location>
        <begin position="76"/>
        <end position="93"/>
    </location>
</feature>
<dbReference type="GO" id="GO:0016491">
    <property type="term" value="F:oxidoreductase activity"/>
    <property type="evidence" value="ECO:0007669"/>
    <property type="project" value="InterPro"/>
</dbReference>
<dbReference type="SUPFAM" id="SSF49503">
    <property type="entry name" value="Cupredoxins"/>
    <property type="match status" value="1"/>
</dbReference>
<dbReference type="InterPro" id="IPR028999">
    <property type="entry name" value="Beta-sandwich_Haemocyanin"/>
</dbReference>
<evidence type="ECO:0000256" key="2">
    <source>
        <dbReference type="ARBA" id="ARBA00022448"/>
    </source>
</evidence>
<feature type="domain" description="Tyrosinase copper-binding" evidence="8">
    <location>
        <begin position="904"/>
        <end position="921"/>
    </location>
</feature>
<dbReference type="PANTHER" id="PTHR11474:SF126">
    <property type="entry name" value="TYROSINASE-LIKE PROTEIN TYR-1-RELATED"/>
    <property type="match status" value="1"/>
</dbReference>
<evidence type="ECO:0000256" key="3">
    <source>
        <dbReference type="ARBA" id="ARBA00022621"/>
    </source>
</evidence>
<dbReference type="PROSITE" id="PS00497">
    <property type="entry name" value="TYROSINASE_1"/>
    <property type="match status" value="6"/>
</dbReference>
<feature type="domain" description="Tyrosinase copper-binding" evidence="9">
    <location>
        <begin position="1439"/>
        <end position="1450"/>
    </location>
</feature>
<protein>
    <submittedName>
        <fullName evidence="10">Hemocyanin isoform 2</fullName>
    </submittedName>
</protein>
<dbReference type="PRINTS" id="PR00092">
    <property type="entry name" value="TYROSINASE"/>
</dbReference>
<dbReference type="EMBL" id="AJ786640">
    <property type="protein sequence ID" value="CAH10287.1"/>
    <property type="molecule type" value="mRNA"/>
</dbReference>
<evidence type="ECO:0000256" key="6">
    <source>
        <dbReference type="ARBA" id="ARBA00023157"/>
    </source>
</evidence>
<keyword evidence="4" id="KW-0479">Metal-binding</keyword>